<feature type="chain" id="PRO_5046216261" description="HEAT repeat-containing protein 1" evidence="2">
    <location>
        <begin position="24"/>
        <end position="787"/>
    </location>
</feature>
<dbReference type="InterPro" id="IPR016024">
    <property type="entry name" value="ARM-type_fold"/>
</dbReference>
<name>A0ABN9X784_9DINO</name>
<organism evidence="3 4">
    <name type="scientific">Prorocentrum cordatum</name>
    <dbReference type="NCBI Taxonomy" id="2364126"/>
    <lineage>
        <taxon>Eukaryota</taxon>
        <taxon>Sar</taxon>
        <taxon>Alveolata</taxon>
        <taxon>Dinophyceae</taxon>
        <taxon>Prorocentrales</taxon>
        <taxon>Prorocentraceae</taxon>
        <taxon>Prorocentrum</taxon>
    </lineage>
</organism>
<dbReference type="PANTHER" id="PTHR12697">
    <property type="entry name" value="PBS LYASE HEAT-LIKE PROTEIN"/>
    <property type="match status" value="1"/>
</dbReference>
<dbReference type="SMART" id="SM00567">
    <property type="entry name" value="EZ_HEAT"/>
    <property type="match status" value="4"/>
</dbReference>
<dbReference type="Proteomes" id="UP001189429">
    <property type="component" value="Unassembled WGS sequence"/>
</dbReference>
<reference evidence="3" key="1">
    <citation type="submission" date="2023-10" db="EMBL/GenBank/DDBJ databases">
        <authorList>
            <person name="Chen Y."/>
            <person name="Shah S."/>
            <person name="Dougan E. K."/>
            <person name="Thang M."/>
            <person name="Chan C."/>
        </authorList>
    </citation>
    <scope>NUCLEOTIDE SEQUENCE [LARGE SCALE GENOMIC DNA]</scope>
</reference>
<dbReference type="EMBL" id="CAUYUJ010019772">
    <property type="protein sequence ID" value="CAK0893606.1"/>
    <property type="molecule type" value="Genomic_DNA"/>
</dbReference>
<evidence type="ECO:0000313" key="3">
    <source>
        <dbReference type="EMBL" id="CAK0893606.1"/>
    </source>
</evidence>
<keyword evidence="2" id="KW-0732">Signal</keyword>
<keyword evidence="4" id="KW-1185">Reference proteome</keyword>
<evidence type="ECO:0000313" key="4">
    <source>
        <dbReference type="Proteomes" id="UP001189429"/>
    </source>
</evidence>
<dbReference type="Pfam" id="PF13646">
    <property type="entry name" value="HEAT_2"/>
    <property type="match status" value="1"/>
</dbReference>
<dbReference type="SUPFAM" id="SSF48371">
    <property type="entry name" value="ARM repeat"/>
    <property type="match status" value="1"/>
</dbReference>
<evidence type="ECO:0000256" key="2">
    <source>
        <dbReference type="SAM" id="SignalP"/>
    </source>
</evidence>
<feature type="region of interest" description="Disordered" evidence="1">
    <location>
        <begin position="46"/>
        <end position="98"/>
    </location>
</feature>
<comment type="caution">
    <text evidence="3">The sequence shown here is derived from an EMBL/GenBank/DDBJ whole genome shotgun (WGS) entry which is preliminary data.</text>
</comment>
<gene>
    <name evidence="3" type="ORF">PCOR1329_LOCUS72876</name>
</gene>
<sequence>MAAGTRSSRTAALFMYMLLSSMAERQVTELMSGRLAVVVQHRHLQRGALPPARARSAEVATDGAAQGRSKNETLEQGTAIDAGKRRQRERERETKKRDDRLAREVEMLNKTMLDKFGLEALPKLLRPEAAERAAATMLRSAAEDENEWVRKAAVTALEHLNPEAAKRAAPVVLKAAAEGNDYAMRDVAFQVLPKLLAPDAAEHAAPALLRMAAKDNQRWQEAGSVLSRLNSKAADRTLPVLLRSAAEDLDPWVRWAALHFLPKQLSPEAAARAAPVVLGIATEKEGSWLARGAAFQVLPEVLTPNSAQHAAPVLLRMAAKGKQWQWRQEAGSVLSRLNSKAADQALPVLLRSAAEDLDPKVRRAALQCLPKQLSPEAAQRAAHAISRAATEDLDPSVRLAAMEALPNVLGPEAAERARPVVLQAATEDEDPHVRAMAAAVAPRFFGHEAAEQAVHSLLRVVARDTDEEPRQSAMRALGDLVAGTWLSSHGAMEQNLPTLVMMLEVVDPYAARYEDAKALAIQVGRALAKVAPMAGPDALDALASVEKQAMTNSTADSQLIRLSRETVQKALEDKCARAFLKQTGISARVEDLATEVPAGVMMHSDAHSTHAYRCPNPVSCPVRPRQKMMPAKTNSTTKFKKGACPLLLQTPLRNIGENTSACTFGLDPATPGCTKCLPGFGRKNRDPFSCEPCGRADTQEDKRLIKDLPAGGAGKPSAQPVAPGGGPPHMAHPFKVSGDLVVGGLFAAIHGATDAAFHKMGLANVSAHHMASPRGQRTIGCPQAGSA</sequence>
<protein>
    <recommendedName>
        <fullName evidence="5">HEAT repeat-containing protein 1</fullName>
    </recommendedName>
</protein>
<feature type="region of interest" description="Disordered" evidence="1">
    <location>
        <begin position="707"/>
        <end position="729"/>
    </location>
</feature>
<accession>A0ABN9X784</accession>
<proteinExistence type="predicted"/>
<dbReference type="PANTHER" id="PTHR12697:SF38">
    <property type="entry name" value="PBS LYASE HEAT DOMAIN PROTEIN REPEAT-CONTAINING PROTEIN"/>
    <property type="match status" value="1"/>
</dbReference>
<evidence type="ECO:0008006" key="5">
    <source>
        <dbReference type="Google" id="ProtNLM"/>
    </source>
</evidence>
<evidence type="ECO:0000256" key="1">
    <source>
        <dbReference type="SAM" id="MobiDB-lite"/>
    </source>
</evidence>
<feature type="signal peptide" evidence="2">
    <location>
        <begin position="1"/>
        <end position="23"/>
    </location>
</feature>
<dbReference type="InterPro" id="IPR011989">
    <property type="entry name" value="ARM-like"/>
</dbReference>
<dbReference type="Gene3D" id="1.25.10.10">
    <property type="entry name" value="Leucine-rich Repeat Variant"/>
    <property type="match status" value="2"/>
</dbReference>
<dbReference type="InterPro" id="IPR004155">
    <property type="entry name" value="PBS_lyase_HEAT"/>
</dbReference>
<feature type="compositionally biased region" description="Basic and acidic residues" evidence="1">
    <location>
        <begin position="82"/>
        <end position="98"/>
    </location>
</feature>